<feature type="compositionally biased region" description="Basic residues" evidence="6">
    <location>
        <begin position="1224"/>
        <end position="1241"/>
    </location>
</feature>
<evidence type="ECO:0000259" key="7">
    <source>
        <dbReference type="PROSITE" id="PS50157"/>
    </source>
</evidence>
<feature type="domain" description="C2H2-type" evidence="7">
    <location>
        <begin position="846"/>
        <end position="874"/>
    </location>
</feature>
<dbReference type="PANTHER" id="PTHR24408">
    <property type="entry name" value="ZINC FINGER PROTEIN"/>
    <property type="match status" value="1"/>
</dbReference>
<sequence>MEAAGDQQISEEMLQSIQSAVGSSTGVIGQVQVIETENGPMTVIFMEEGAESSDFSTQTAQQMGLMSGDDNVQYQFIQDGENYTTQVYEAGQESVLTTSTDSLLTGMDVTQQQITDQTQFAVSDTDTYYITETGEIVKIEGSLLDYGEGQQGFIQSNQAFETQTIMSDDASLVTRIPTVVSESTVVTSQTTIPDSSIISGVFEDQTVLPDTQTVLPDTTVHTGAQDNFEFTAVKVPAVQIQTASTFTSTGGKSLLSTGIKQPPIAFTNTVVQNPTGATRTVQVQRPGQQSTSYPKQSPIQSGGAFTSYINPTHLTQKIKTQPITYQIHSKPIKNTVTVKPKEVTIQTAYKPTTYQQSVQPSSVQTIISSPVITSNKSVNTQTKYSAKVSTTLQPAVIKKIAVPPSQQIGTPAINRLVKVPAKQNKLNQISVTQQRDREVKHASDMLSNVIHAVDFNLPGAKSIPAASPILKPSVVTKATTSMASVPFATSAVRNTGPVTTSVSDLDMLSMVTQALNSGSLDQLTGSLDITNMARTAVQQTVTSHLETPLLNHMEKDTASMADTSTMDMDDLDSSLAMDTHQDVPSPTAISTTFKHTEQTVSGARANGADVEPPALPDSTGSEQASPSKTDVNDKVTASETASAIKPVTASSTVEKPKMKSIDVPDSDVTIELYADGTLVTKDRAGTNYSKVRLEDLGLDQAMLAGNTDIELLIVQGDGKEVRATINTNILNNKDTGASEKAKVVSDYKIPKESLTGNELRPYKCSMCPRTFKYYKTFRCHELVHTKAETYTCHLCKRVFARETNLASHLELHQKKAAMGIHSVKDKINRERRAKELLAKSVPKREWNCTECDSVFTEKSLLKEHVSKEHKSEFEKLCEFCDRKFHSEYSLHKHLMLHNGPFACTHCENKYEDRELFMKHMEADHLDKIFKCTICPIPKIILTRQFLEYHLDNRHEGESEETLKPMMDLLYVAECEICGLKFMKKSAHKEHMDMIHMEDRPEPCLFCEQSFMKKTQLQSHVKRVHNNLGLLECKKCGLNILGKDFANHQRIMHEGPYYCEHCKKTFDMRNDLEKHQFDEHDGGFSCKKCDVKFTYSHLLKSHLANHAPGSQTFLCEDCGEAFEIKPQYKSHLVSAHFKGNQTEMLKIHPEMKNVQNALTCYICGNFNFEFKPVFVKHIRDQHFGGDIEQAYRTFPWLKQNFPPPGEAPTCDTCNKQFQNAGGLKAHMRSHMPSKSAKRKKDGHRLTQISLS</sequence>
<dbReference type="PANTHER" id="PTHR24408:SF58">
    <property type="entry name" value="TRANSCRIPTION FACTOR (TFIIIA), PUTATIVE (AFU_ORTHOLOGUE AFUA_1G05150)-RELATED"/>
    <property type="match status" value="1"/>
</dbReference>
<feature type="domain" description="C2H2-type" evidence="7">
    <location>
        <begin position="1207"/>
        <end position="1234"/>
    </location>
</feature>
<dbReference type="SUPFAM" id="SSF57667">
    <property type="entry name" value="beta-beta-alpha zinc fingers"/>
    <property type="match status" value="5"/>
</dbReference>
<keyword evidence="1" id="KW-0479">Metal-binding</keyword>
<accession>A0A9D4E8B5</accession>
<dbReference type="Gene3D" id="3.30.160.60">
    <property type="entry name" value="Classic Zinc Finger"/>
    <property type="match status" value="7"/>
</dbReference>
<reference evidence="8" key="2">
    <citation type="submission" date="2020-11" db="EMBL/GenBank/DDBJ databases">
        <authorList>
            <person name="McCartney M.A."/>
            <person name="Auch B."/>
            <person name="Kono T."/>
            <person name="Mallez S."/>
            <person name="Becker A."/>
            <person name="Gohl D.M."/>
            <person name="Silverstein K.A.T."/>
            <person name="Koren S."/>
            <person name="Bechman K.B."/>
            <person name="Herman A."/>
            <person name="Abrahante J.E."/>
            <person name="Garbe J."/>
        </authorList>
    </citation>
    <scope>NUCLEOTIDE SEQUENCE</scope>
    <source>
        <strain evidence="8">Duluth1</strain>
        <tissue evidence="8">Whole animal</tissue>
    </source>
</reference>
<feature type="region of interest" description="Disordered" evidence="6">
    <location>
        <begin position="1222"/>
        <end position="1250"/>
    </location>
</feature>
<organism evidence="8 9">
    <name type="scientific">Dreissena polymorpha</name>
    <name type="common">Zebra mussel</name>
    <name type="synonym">Mytilus polymorpha</name>
    <dbReference type="NCBI Taxonomy" id="45954"/>
    <lineage>
        <taxon>Eukaryota</taxon>
        <taxon>Metazoa</taxon>
        <taxon>Spiralia</taxon>
        <taxon>Lophotrochozoa</taxon>
        <taxon>Mollusca</taxon>
        <taxon>Bivalvia</taxon>
        <taxon>Autobranchia</taxon>
        <taxon>Heteroconchia</taxon>
        <taxon>Euheterodonta</taxon>
        <taxon>Imparidentia</taxon>
        <taxon>Neoheterodontei</taxon>
        <taxon>Myida</taxon>
        <taxon>Dreissenoidea</taxon>
        <taxon>Dreissenidae</taxon>
        <taxon>Dreissena</taxon>
    </lineage>
</organism>
<dbReference type="InterPro" id="IPR013087">
    <property type="entry name" value="Znf_C2H2_type"/>
</dbReference>
<feature type="domain" description="C2H2-type" evidence="7">
    <location>
        <begin position="1001"/>
        <end position="1026"/>
    </location>
</feature>
<evidence type="ECO:0000313" key="9">
    <source>
        <dbReference type="Proteomes" id="UP000828390"/>
    </source>
</evidence>
<dbReference type="Pfam" id="PF12874">
    <property type="entry name" value="zf-met"/>
    <property type="match status" value="1"/>
</dbReference>
<dbReference type="GO" id="GO:0043565">
    <property type="term" value="F:sequence-specific DNA binding"/>
    <property type="evidence" value="ECO:0007669"/>
    <property type="project" value="TreeGrafter"/>
</dbReference>
<name>A0A9D4E8B5_DREPO</name>
<feature type="domain" description="C2H2-type" evidence="7">
    <location>
        <begin position="875"/>
        <end position="902"/>
    </location>
</feature>
<evidence type="ECO:0000256" key="6">
    <source>
        <dbReference type="SAM" id="MobiDB-lite"/>
    </source>
</evidence>
<feature type="domain" description="C2H2-type" evidence="7">
    <location>
        <begin position="1112"/>
        <end position="1140"/>
    </location>
</feature>
<dbReference type="EMBL" id="JAIWYP010000009">
    <property type="protein sequence ID" value="KAH3775066.1"/>
    <property type="molecule type" value="Genomic_DNA"/>
</dbReference>
<feature type="compositionally biased region" description="Polar residues" evidence="6">
    <location>
        <begin position="618"/>
        <end position="641"/>
    </location>
</feature>
<feature type="domain" description="C2H2-type" evidence="7">
    <location>
        <begin position="1056"/>
        <end position="1084"/>
    </location>
</feature>
<evidence type="ECO:0000256" key="2">
    <source>
        <dbReference type="ARBA" id="ARBA00022737"/>
    </source>
</evidence>
<proteinExistence type="predicted"/>
<feature type="domain" description="C2H2-type" evidence="7">
    <location>
        <begin position="762"/>
        <end position="789"/>
    </location>
</feature>
<dbReference type="Pfam" id="PF00096">
    <property type="entry name" value="zf-C2H2"/>
    <property type="match status" value="1"/>
</dbReference>
<dbReference type="GO" id="GO:0008270">
    <property type="term" value="F:zinc ion binding"/>
    <property type="evidence" value="ECO:0007669"/>
    <property type="project" value="UniProtKB-KW"/>
</dbReference>
<evidence type="ECO:0000256" key="4">
    <source>
        <dbReference type="ARBA" id="ARBA00022833"/>
    </source>
</evidence>
<keyword evidence="2" id="KW-0677">Repeat</keyword>
<dbReference type="InterPro" id="IPR036236">
    <property type="entry name" value="Znf_C2H2_sf"/>
</dbReference>
<dbReference type="Proteomes" id="UP000828390">
    <property type="component" value="Unassembled WGS sequence"/>
</dbReference>
<feature type="domain" description="C2H2-type" evidence="7">
    <location>
        <begin position="972"/>
        <end position="1000"/>
    </location>
</feature>
<dbReference type="GO" id="GO:0005634">
    <property type="term" value="C:nucleus"/>
    <property type="evidence" value="ECO:0007669"/>
    <property type="project" value="TreeGrafter"/>
</dbReference>
<keyword evidence="9" id="KW-1185">Reference proteome</keyword>
<keyword evidence="4" id="KW-0862">Zinc</keyword>
<evidence type="ECO:0000256" key="3">
    <source>
        <dbReference type="ARBA" id="ARBA00022771"/>
    </source>
</evidence>
<evidence type="ECO:0000313" key="8">
    <source>
        <dbReference type="EMBL" id="KAH3775066.1"/>
    </source>
</evidence>
<dbReference type="OrthoDB" id="10039931at2759"/>
<gene>
    <name evidence="8" type="ORF">DPMN_176462</name>
</gene>
<dbReference type="AlphaFoldDB" id="A0A9D4E8B5"/>
<feature type="domain" description="C2H2-type" evidence="7">
    <location>
        <begin position="1083"/>
        <end position="1110"/>
    </location>
</feature>
<dbReference type="SMART" id="SM00355">
    <property type="entry name" value="ZnF_C2H2"/>
    <property type="match status" value="14"/>
</dbReference>
<keyword evidence="3 5" id="KW-0863">Zinc-finger</keyword>
<dbReference type="PROSITE" id="PS50157">
    <property type="entry name" value="ZINC_FINGER_C2H2_2"/>
    <property type="match status" value="10"/>
</dbReference>
<protein>
    <recommendedName>
        <fullName evidence="7">C2H2-type domain-containing protein</fullName>
    </recommendedName>
</protein>
<dbReference type="GO" id="GO:0000981">
    <property type="term" value="F:DNA-binding transcription factor activity, RNA polymerase II-specific"/>
    <property type="evidence" value="ECO:0007669"/>
    <property type="project" value="TreeGrafter"/>
</dbReference>
<feature type="domain" description="C2H2-type" evidence="7">
    <location>
        <begin position="790"/>
        <end position="817"/>
    </location>
</feature>
<feature type="region of interest" description="Disordered" evidence="6">
    <location>
        <begin position="595"/>
        <end position="653"/>
    </location>
</feature>
<reference evidence="8" key="1">
    <citation type="journal article" date="2019" name="bioRxiv">
        <title>The Genome of the Zebra Mussel, Dreissena polymorpha: A Resource for Invasive Species Research.</title>
        <authorList>
            <person name="McCartney M.A."/>
            <person name="Auch B."/>
            <person name="Kono T."/>
            <person name="Mallez S."/>
            <person name="Zhang Y."/>
            <person name="Obille A."/>
            <person name="Becker A."/>
            <person name="Abrahante J.E."/>
            <person name="Garbe J."/>
            <person name="Badalamenti J.P."/>
            <person name="Herman A."/>
            <person name="Mangelson H."/>
            <person name="Liachko I."/>
            <person name="Sullivan S."/>
            <person name="Sone E.D."/>
            <person name="Koren S."/>
            <person name="Silverstein K.A.T."/>
            <person name="Beckman K.B."/>
            <person name="Gohl D.M."/>
        </authorList>
    </citation>
    <scope>NUCLEOTIDE SEQUENCE</scope>
    <source>
        <strain evidence="8">Duluth1</strain>
        <tissue evidence="8">Whole animal</tissue>
    </source>
</reference>
<evidence type="ECO:0000256" key="5">
    <source>
        <dbReference type="PROSITE-ProRule" id="PRU00042"/>
    </source>
</evidence>
<evidence type="ECO:0000256" key="1">
    <source>
        <dbReference type="ARBA" id="ARBA00022723"/>
    </source>
</evidence>
<dbReference type="PROSITE" id="PS00028">
    <property type="entry name" value="ZINC_FINGER_C2H2_1"/>
    <property type="match status" value="11"/>
</dbReference>
<comment type="caution">
    <text evidence="8">The sequence shown here is derived from an EMBL/GenBank/DDBJ whole genome shotgun (WGS) entry which is preliminary data.</text>
</comment>